<keyword evidence="4" id="KW-1185">Reference proteome</keyword>
<reference evidence="3" key="2">
    <citation type="submission" date="2022-06" db="UniProtKB">
        <authorList>
            <consortium name="EnsemblMetazoa"/>
        </authorList>
    </citation>
    <scope>IDENTIFICATION</scope>
    <source>
        <strain evidence="3">DF5081</strain>
    </source>
</reference>
<dbReference type="InterPro" id="IPR017937">
    <property type="entry name" value="Thioredoxin_CS"/>
</dbReference>
<evidence type="ECO:0000259" key="2">
    <source>
        <dbReference type="PROSITE" id="PS51352"/>
    </source>
</evidence>
<dbReference type="Proteomes" id="UP000005237">
    <property type="component" value="Unassembled WGS sequence"/>
</dbReference>
<sequence length="167" mass="19092">MLAISHSILNPMAPPDDETFSVSRDQLRLLFLYKHHLGSFARAATDCINKSMGRDTVQHTTTARWYQRSELEQLIRQHPEKIIVLDFFATWCGPCKAIAPLYKELAMEHKGVLFCKVDVEEAEEITAKYDIKLMPTFIFTKNGETVDTLEGGVEEELRVKVLKHVAQ</sequence>
<dbReference type="PANTHER" id="PTHR46115">
    <property type="entry name" value="THIOREDOXIN-LIKE PROTEIN 1"/>
    <property type="match status" value="1"/>
</dbReference>
<protein>
    <submittedName>
        <fullName evidence="3">Thioredoxin</fullName>
    </submittedName>
</protein>
<evidence type="ECO:0000313" key="4">
    <source>
        <dbReference type="Proteomes" id="UP000005237"/>
    </source>
</evidence>
<dbReference type="Gene3D" id="3.40.30.10">
    <property type="entry name" value="Glutaredoxin"/>
    <property type="match status" value="1"/>
</dbReference>
<organism evidence="3 4">
    <name type="scientific">Caenorhabditis japonica</name>
    <dbReference type="NCBI Taxonomy" id="281687"/>
    <lineage>
        <taxon>Eukaryota</taxon>
        <taxon>Metazoa</taxon>
        <taxon>Ecdysozoa</taxon>
        <taxon>Nematoda</taxon>
        <taxon>Chromadorea</taxon>
        <taxon>Rhabditida</taxon>
        <taxon>Rhabditina</taxon>
        <taxon>Rhabditomorpha</taxon>
        <taxon>Rhabditoidea</taxon>
        <taxon>Rhabditidae</taxon>
        <taxon>Peloderinae</taxon>
        <taxon>Caenorhabditis</taxon>
    </lineage>
</organism>
<dbReference type="PROSITE" id="PS00194">
    <property type="entry name" value="THIOREDOXIN_1"/>
    <property type="match status" value="1"/>
</dbReference>
<dbReference type="InterPro" id="IPR036249">
    <property type="entry name" value="Thioredoxin-like_sf"/>
</dbReference>
<dbReference type="PROSITE" id="PS51352">
    <property type="entry name" value="THIOREDOXIN_2"/>
    <property type="match status" value="1"/>
</dbReference>
<proteinExistence type="predicted"/>
<dbReference type="InterPro" id="IPR013766">
    <property type="entry name" value="Thioredoxin_domain"/>
</dbReference>
<evidence type="ECO:0000256" key="1">
    <source>
        <dbReference type="ARBA" id="ARBA00023157"/>
    </source>
</evidence>
<feature type="domain" description="Thioredoxin" evidence="2">
    <location>
        <begin position="35"/>
        <end position="167"/>
    </location>
</feature>
<dbReference type="Gene3D" id="1.10.10.1450">
    <property type="match status" value="1"/>
</dbReference>
<dbReference type="PRINTS" id="PR00421">
    <property type="entry name" value="THIOREDOXIN"/>
</dbReference>
<dbReference type="AlphaFoldDB" id="A0A8R1DHS5"/>
<dbReference type="Pfam" id="PF00085">
    <property type="entry name" value="Thioredoxin"/>
    <property type="match status" value="1"/>
</dbReference>
<reference evidence="4" key="1">
    <citation type="submission" date="2010-08" db="EMBL/GenBank/DDBJ databases">
        <authorList>
            <consortium name="Caenorhabditis japonica Sequencing Consortium"/>
            <person name="Wilson R.K."/>
        </authorList>
    </citation>
    <scope>NUCLEOTIDE SEQUENCE [LARGE SCALE GENOMIC DNA]</scope>
    <source>
        <strain evidence="4">DF5081</strain>
    </source>
</reference>
<dbReference type="SUPFAM" id="SSF52833">
    <property type="entry name" value="Thioredoxin-like"/>
    <property type="match status" value="1"/>
</dbReference>
<evidence type="ECO:0000313" key="3">
    <source>
        <dbReference type="EnsemblMetazoa" id="CJA02955b.1"/>
    </source>
</evidence>
<accession>A0A8R1DHS5</accession>
<dbReference type="CDD" id="cd02947">
    <property type="entry name" value="TRX_family"/>
    <property type="match status" value="1"/>
</dbReference>
<keyword evidence="1" id="KW-1015">Disulfide bond</keyword>
<name>A0A8R1DHS5_CAEJA</name>
<dbReference type="EnsemblMetazoa" id="CJA02955b.1">
    <property type="protein sequence ID" value="CJA02955b.1"/>
    <property type="gene ID" value="WBGene00122159"/>
</dbReference>